<reference evidence="1" key="1">
    <citation type="submission" date="2020-10" db="EMBL/GenBank/DDBJ databases">
        <authorList>
            <person name="Yerushalmy O."/>
            <person name="Gronovich N."/>
            <person name="Alkalay-Oren S."/>
            <person name="Coppenhagen-Glazer S."/>
            <person name="Hazan R."/>
        </authorList>
    </citation>
    <scope>NUCLEOTIDE SEQUENCE</scope>
</reference>
<proteinExistence type="predicted"/>
<keyword evidence="2" id="KW-1185">Reference proteome</keyword>
<protein>
    <submittedName>
        <fullName evidence="1">Uncharacterized protein</fullName>
    </submittedName>
</protein>
<name>A0A873WFJ4_9CAUD</name>
<evidence type="ECO:0000313" key="2">
    <source>
        <dbReference type="Proteomes" id="UP000663393"/>
    </source>
</evidence>
<accession>A0A873WFJ4</accession>
<evidence type="ECO:0000313" key="1">
    <source>
        <dbReference type="EMBL" id="QPB11252.1"/>
    </source>
</evidence>
<dbReference type="EMBL" id="MW145136">
    <property type="protein sequence ID" value="QPB11252.1"/>
    <property type="molecule type" value="Genomic_DNA"/>
</dbReference>
<sequence>MRASELLSPGTLSNAQRLRHTVAHAISRAQINADLGNTDTAARLLTFFLAASTYVGGDGSLGDGESWIEFVNGEWVINFGGDIDFSDEVPAP</sequence>
<organism evidence="1 2">
    <name type="scientific">Providencia phage PSTNGR1</name>
    <dbReference type="NCBI Taxonomy" id="2783542"/>
    <lineage>
        <taxon>Viruses</taxon>
        <taxon>Duplodnaviria</taxon>
        <taxon>Heunggongvirae</taxon>
        <taxon>Uroviricota</taxon>
        <taxon>Caudoviricetes</taxon>
        <taxon>Autographivirales</taxon>
        <taxon>Autonotataviridae</taxon>
        <taxon>Jeruvirus</taxon>
        <taxon>Jeruvirus PSTNGR1</taxon>
    </lineage>
</organism>
<dbReference type="Proteomes" id="UP000663393">
    <property type="component" value="Segment"/>
</dbReference>